<dbReference type="GeneID" id="24256911"/>
<dbReference type="GO" id="GO:0006508">
    <property type="term" value="P:proteolysis"/>
    <property type="evidence" value="ECO:0007669"/>
    <property type="project" value="UniProtKB-KW"/>
</dbReference>
<dbReference type="PATRIC" id="fig|1028800.3.peg.1656"/>
<dbReference type="PROSITE" id="PS00141">
    <property type="entry name" value="ASP_PROTEASE"/>
    <property type="match status" value="1"/>
</dbReference>
<evidence type="ECO:0000256" key="1">
    <source>
        <dbReference type="SAM" id="Phobius"/>
    </source>
</evidence>
<dbReference type="NCBIfam" id="TIGR02281">
    <property type="entry name" value="clan_AA_DTGA"/>
    <property type="match status" value="1"/>
</dbReference>
<proteinExistence type="predicted"/>
<dbReference type="InterPro" id="IPR001969">
    <property type="entry name" value="Aspartic_peptidase_AS"/>
</dbReference>
<dbReference type="RefSeq" id="WP_038586486.1">
    <property type="nucleotide sequence ID" value="NZ_HG938353.1"/>
</dbReference>
<dbReference type="eggNOG" id="COG3577">
    <property type="taxonomic scope" value="Bacteria"/>
</dbReference>
<dbReference type="AlphaFoldDB" id="A0A068SNK6"/>
<gene>
    <name evidence="2" type="ORF">RG540_CH16460</name>
</gene>
<dbReference type="InterPro" id="IPR011969">
    <property type="entry name" value="Clan_AA_Asp_peptidase_C"/>
</dbReference>
<dbReference type="Proteomes" id="UP000028181">
    <property type="component" value="Chromosome I"/>
</dbReference>
<dbReference type="OrthoDB" id="7595324at2"/>
<dbReference type="KEGG" id="ngg:RG540_CH16460"/>
<dbReference type="CDD" id="cd05483">
    <property type="entry name" value="retropepsin_like_bacteria"/>
    <property type="match status" value="1"/>
</dbReference>
<evidence type="ECO:0000313" key="2">
    <source>
        <dbReference type="EMBL" id="CDN47818.1"/>
    </source>
</evidence>
<evidence type="ECO:0000313" key="3">
    <source>
        <dbReference type="Proteomes" id="UP000028181"/>
    </source>
</evidence>
<dbReference type="InterPro" id="IPR021109">
    <property type="entry name" value="Peptidase_aspartic_dom_sf"/>
</dbReference>
<dbReference type="HOGENOM" id="CLU_099411_0_0_5"/>
<keyword evidence="1" id="KW-0812">Transmembrane</keyword>
<accession>A0A068SNK6</accession>
<keyword evidence="3" id="KW-1185">Reference proteome</keyword>
<name>A0A068SNK6_NEOGA</name>
<keyword evidence="1" id="KW-1133">Transmembrane helix</keyword>
<feature type="transmembrane region" description="Helical" evidence="1">
    <location>
        <begin position="67"/>
        <end position="83"/>
    </location>
</feature>
<dbReference type="EMBL" id="HG938353">
    <property type="protein sequence ID" value="CDN47818.1"/>
    <property type="molecule type" value="Genomic_DNA"/>
</dbReference>
<organism evidence="2 3">
    <name type="scientific">Neorhizobium galegae bv. orientalis str. HAMBI 540</name>
    <dbReference type="NCBI Taxonomy" id="1028800"/>
    <lineage>
        <taxon>Bacteria</taxon>
        <taxon>Pseudomonadati</taxon>
        <taxon>Pseudomonadota</taxon>
        <taxon>Alphaproteobacteria</taxon>
        <taxon>Hyphomicrobiales</taxon>
        <taxon>Rhizobiaceae</taxon>
        <taxon>Rhizobium/Agrobacterium group</taxon>
        <taxon>Neorhizobium</taxon>
    </lineage>
</organism>
<keyword evidence="2" id="KW-0378">Hydrolase</keyword>
<dbReference type="Pfam" id="PF13975">
    <property type="entry name" value="gag-asp_proteas"/>
    <property type="match status" value="1"/>
</dbReference>
<dbReference type="Gene3D" id="2.40.70.10">
    <property type="entry name" value="Acid Proteases"/>
    <property type="match status" value="1"/>
</dbReference>
<dbReference type="SUPFAM" id="SSF50630">
    <property type="entry name" value="Acid proteases"/>
    <property type="match status" value="1"/>
</dbReference>
<protein>
    <submittedName>
        <fullName evidence="2">TIGR02281 family clan AA aspartic protease</fullName>
    </submittedName>
</protein>
<keyword evidence="1" id="KW-0472">Membrane</keyword>
<reference evidence="3" key="1">
    <citation type="journal article" date="2014" name="BMC Genomics">
        <title>Genome sequencing of two Neorhizobium galegae strains reveals a noeT gene responsible for the unusual acetylation of the nodulation factors.</title>
        <authorList>
            <person name="Osterman J."/>
            <person name="Marsh J."/>
            <person name="Laine P.K."/>
            <person name="Zeng Z."/>
            <person name="Alatalo E."/>
            <person name="Sullivan J.T."/>
            <person name="Young J.P."/>
            <person name="Thomas-Oates J."/>
            <person name="Paulin L."/>
            <person name="Lindstrom K."/>
        </authorList>
    </citation>
    <scope>NUCLEOTIDE SEQUENCE [LARGE SCALE GENOMIC DNA]</scope>
    <source>
        <strain evidence="3">HAMBI 540</strain>
    </source>
</reference>
<feature type="transmembrane region" description="Helical" evidence="1">
    <location>
        <begin position="37"/>
        <end position="55"/>
    </location>
</feature>
<sequence>MNALTGILIVLGIGLALLIFNHDTGQTFGIDNDRFGQIIYLLPIAGLLAAGILAGRRGNAGEVLRNIALWLLIILGLVTAYLYRDDARNVAARVTAGLLPGTAVVVTTSEGGNEVIIHKTQGSHFQTNVRVQGKVLPMLVDTGASTVVLSYDDARTIGLNPQSLNYSVSVMTANGRAMAAGVRLDEIAIGPIVRKNVRAMVAEDGRLGESLLGMSFLSTLGSLQMQTDELRLRD</sequence>
<dbReference type="GO" id="GO:0004190">
    <property type="term" value="F:aspartic-type endopeptidase activity"/>
    <property type="evidence" value="ECO:0007669"/>
    <property type="project" value="InterPro"/>
</dbReference>
<dbReference type="InterPro" id="IPR034122">
    <property type="entry name" value="Retropepsin-like_bacterial"/>
</dbReference>
<keyword evidence="2" id="KW-0645">Protease</keyword>